<organism evidence="7 8">
    <name type="scientific">Chrysochloris asiatica</name>
    <name type="common">Cape golden mole</name>
    <dbReference type="NCBI Taxonomy" id="185453"/>
    <lineage>
        <taxon>Eukaryota</taxon>
        <taxon>Metazoa</taxon>
        <taxon>Chordata</taxon>
        <taxon>Craniata</taxon>
        <taxon>Vertebrata</taxon>
        <taxon>Euteleostomi</taxon>
        <taxon>Mammalia</taxon>
        <taxon>Eutheria</taxon>
        <taxon>Afrotheria</taxon>
        <taxon>Chrysochloridae</taxon>
        <taxon>Chrysochlorinae</taxon>
        <taxon>Chrysochloris</taxon>
    </lineage>
</organism>
<dbReference type="GO" id="GO:0005886">
    <property type="term" value="C:plasma membrane"/>
    <property type="evidence" value="ECO:0007669"/>
    <property type="project" value="TreeGrafter"/>
</dbReference>
<dbReference type="AlphaFoldDB" id="A0A9B0UC65"/>
<protein>
    <submittedName>
        <fullName evidence="8">Membrane-spanning 4-domains subfamily A member 6A-like</fullName>
    </submittedName>
</protein>
<accession>A0A9B0UC65</accession>
<dbReference type="Proteomes" id="UP000504623">
    <property type="component" value="Unplaced"/>
</dbReference>
<comment type="subcellular location">
    <subcellularLocation>
        <location evidence="1">Membrane</location>
        <topology evidence="1">Multi-pass membrane protein</topology>
    </subcellularLocation>
</comment>
<sequence>MISQHMPNDSIIVLTPNGIQFPQSQKPNTPNQKPENLMKCLKTEIQVFGTIQILCGLMVLSLGLILVTSFFSAQYTPVFSNLLKVGYPFFGAFSFIISGSLSIITEKKSIKCLVKSSLIANILSCLCAVVGFILLSISLAGLDHASQICEVDKEINPTGNYYHSDNCSMATTSVTLVQSCMKDVLEQKQWNSSDNGVLSLMLIFTVLEFCLAVLATVLWRKHIYSGFSGVSMLAGFIEIALNIGTNIISTVISSIGITLLSVNLCDLLFFKCSVPDECLLAIPFTTVSAVNCLNRSDAEGPYQDILTQPAVYEDLQLQDTHTTDNDP</sequence>
<reference evidence="8" key="1">
    <citation type="submission" date="2025-08" db="UniProtKB">
        <authorList>
            <consortium name="RefSeq"/>
        </authorList>
    </citation>
    <scope>IDENTIFICATION</scope>
    <source>
        <tissue evidence="8">Spleen</tissue>
    </source>
</reference>
<dbReference type="GO" id="GO:0005802">
    <property type="term" value="C:trans-Golgi network"/>
    <property type="evidence" value="ECO:0007669"/>
    <property type="project" value="TreeGrafter"/>
</dbReference>
<keyword evidence="5 6" id="KW-0472">Membrane</keyword>
<feature type="transmembrane region" description="Helical" evidence="6">
    <location>
        <begin position="85"/>
        <end position="105"/>
    </location>
</feature>
<feature type="transmembrane region" description="Helical" evidence="6">
    <location>
        <begin position="239"/>
        <end position="262"/>
    </location>
</feature>
<dbReference type="GO" id="GO:0007166">
    <property type="term" value="P:cell surface receptor signaling pathway"/>
    <property type="evidence" value="ECO:0007669"/>
    <property type="project" value="TreeGrafter"/>
</dbReference>
<evidence type="ECO:0000256" key="6">
    <source>
        <dbReference type="SAM" id="Phobius"/>
    </source>
</evidence>
<evidence type="ECO:0000256" key="4">
    <source>
        <dbReference type="ARBA" id="ARBA00022989"/>
    </source>
</evidence>
<dbReference type="RefSeq" id="XP_006876535.1">
    <property type="nucleotide sequence ID" value="XM_006876473.1"/>
</dbReference>
<evidence type="ECO:0000256" key="3">
    <source>
        <dbReference type="ARBA" id="ARBA00022692"/>
    </source>
</evidence>
<dbReference type="GeneID" id="102832228"/>
<dbReference type="PANTHER" id="PTHR23320">
    <property type="entry name" value="MEMBRANE-SPANNING 4-DOMAINS SUBFAMILY A MS4A -RELATED"/>
    <property type="match status" value="1"/>
</dbReference>
<evidence type="ECO:0000313" key="7">
    <source>
        <dbReference type="Proteomes" id="UP000504623"/>
    </source>
</evidence>
<dbReference type="Pfam" id="PF04103">
    <property type="entry name" value="CD20"/>
    <property type="match status" value="1"/>
</dbReference>
<name>A0A9B0UC65_CHRAS</name>
<keyword evidence="3 6" id="KW-0812">Transmembrane</keyword>
<gene>
    <name evidence="8" type="primary">LOC102832228</name>
</gene>
<dbReference type="OrthoDB" id="10071849at2759"/>
<dbReference type="InterPro" id="IPR007237">
    <property type="entry name" value="CD20-like"/>
</dbReference>
<keyword evidence="4 6" id="KW-1133">Transmembrane helix</keyword>
<feature type="transmembrane region" description="Helical" evidence="6">
    <location>
        <begin position="47"/>
        <end position="73"/>
    </location>
</feature>
<comment type="similarity">
    <text evidence="2">Belongs to the MS4A family.</text>
</comment>
<dbReference type="InterPro" id="IPR030417">
    <property type="entry name" value="MS4A"/>
</dbReference>
<evidence type="ECO:0000256" key="5">
    <source>
        <dbReference type="ARBA" id="ARBA00023136"/>
    </source>
</evidence>
<evidence type="ECO:0000256" key="1">
    <source>
        <dbReference type="ARBA" id="ARBA00004141"/>
    </source>
</evidence>
<evidence type="ECO:0000313" key="8">
    <source>
        <dbReference type="RefSeq" id="XP_006876535.1"/>
    </source>
</evidence>
<dbReference type="PANTHER" id="PTHR23320:SF135">
    <property type="entry name" value="MEMBRANE-SPANNING 4-DOMAINS SUBFAMILY A MEMBER 6A"/>
    <property type="match status" value="1"/>
</dbReference>
<feature type="transmembrane region" description="Helical" evidence="6">
    <location>
        <begin position="197"/>
        <end position="219"/>
    </location>
</feature>
<proteinExistence type="inferred from homology"/>
<evidence type="ECO:0000256" key="2">
    <source>
        <dbReference type="ARBA" id="ARBA00009565"/>
    </source>
</evidence>
<keyword evidence="7" id="KW-1185">Reference proteome</keyword>
<feature type="transmembrane region" description="Helical" evidence="6">
    <location>
        <begin position="117"/>
        <end position="137"/>
    </location>
</feature>